<dbReference type="AlphaFoldDB" id="A0A1E5W4M5"/>
<dbReference type="EMBL" id="LWDX02021677">
    <property type="protein sequence ID" value="OEL32260.1"/>
    <property type="molecule type" value="Genomic_DNA"/>
</dbReference>
<feature type="compositionally biased region" description="Basic and acidic residues" evidence="1">
    <location>
        <begin position="1"/>
        <end position="12"/>
    </location>
</feature>
<gene>
    <name evidence="2" type="ORF">BAE44_0006720</name>
</gene>
<keyword evidence="3" id="KW-1185">Reference proteome</keyword>
<accession>A0A1E5W4M5</accession>
<evidence type="ECO:0000313" key="2">
    <source>
        <dbReference type="EMBL" id="OEL32260.1"/>
    </source>
</evidence>
<evidence type="ECO:0000313" key="3">
    <source>
        <dbReference type="Proteomes" id="UP000095767"/>
    </source>
</evidence>
<dbReference type="OrthoDB" id="10482269at2759"/>
<feature type="region of interest" description="Disordered" evidence="1">
    <location>
        <begin position="75"/>
        <end position="121"/>
    </location>
</feature>
<sequence length="136" mass="14775">MLPRWSTEKVDDGDNAEGAGDHLQPTKITTHGRHIVRYHTMCTNFAKIVRPFMVDDEGHEIVLKHVAALQSELNAHKKRKMSSSTSKIQGAQAGGQSQGNASASRRNTMSKKQSKATDVDTLAAAPLQSSMSFSAL</sequence>
<proteinExistence type="predicted"/>
<comment type="caution">
    <text evidence="2">The sequence shown here is derived from an EMBL/GenBank/DDBJ whole genome shotgun (WGS) entry which is preliminary data.</text>
</comment>
<organism evidence="2 3">
    <name type="scientific">Dichanthelium oligosanthes</name>
    <dbReference type="NCBI Taxonomy" id="888268"/>
    <lineage>
        <taxon>Eukaryota</taxon>
        <taxon>Viridiplantae</taxon>
        <taxon>Streptophyta</taxon>
        <taxon>Embryophyta</taxon>
        <taxon>Tracheophyta</taxon>
        <taxon>Spermatophyta</taxon>
        <taxon>Magnoliopsida</taxon>
        <taxon>Liliopsida</taxon>
        <taxon>Poales</taxon>
        <taxon>Poaceae</taxon>
        <taxon>PACMAD clade</taxon>
        <taxon>Panicoideae</taxon>
        <taxon>Panicodae</taxon>
        <taxon>Paniceae</taxon>
        <taxon>Dichantheliinae</taxon>
        <taxon>Dichanthelium</taxon>
    </lineage>
</organism>
<dbReference type="Proteomes" id="UP000095767">
    <property type="component" value="Unassembled WGS sequence"/>
</dbReference>
<protein>
    <submittedName>
        <fullName evidence="2">Uncharacterized protein</fullName>
    </submittedName>
</protein>
<name>A0A1E5W4M5_9POAL</name>
<evidence type="ECO:0000256" key="1">
    <source>
        <dbReference type="SAM" id="MobiDB-lite"/>
    </source>
</evidence>
<feature type="region of interest" description="Disordered" evidence="1">
    <location>
        <begin position="1"/>
        <end position="28"/>
    </location>
</feature>
<reference evidence="2 3" key="1">
    <citation type="submission" date="2016-09" db="EMBL/GenBank/DDBJ databases">
        <title>The draft genome of Dichanthelium oligosanthes: A C3 panicoid grass species.</title>
        <authorList>
            <person name="Studer A.J."/>
            <person name="Schnable J.C."/>
            <person name="Brutnell T.P."/>
        </authorList>
    </citation>
    <scope>NUCLEOTIDE SEQUENCE [LARGE SCALE GENOMIC DNA]</scope>
    <source>
        <strain evidence="3">cv. Kellogg 1175</strain>
        <tissue evidence="2">Leaf</tissue>
    </source>
</reference>